<feature type="region of interest" description="Disordered" evidence="1">
    <location>
        <begin position="25"/>
        <end position="61"/>
    </location>
</feature>
<keyword evidence="2" id="KW-0472">Membrane</keyword>
<feature type="region of interest" description="Disordered" evidence="1">
    <location>
        <begin position="212"/>
        <end position="234"/>
    </location>
</feature>
<dbReference type="STRING" id="64791.A0A151XKS1"/>
<reference evidence="3 4" key="1">
    <citation type="submission" date="2015-09" db="EMBL/GenBank/DDBJ databases">
        <title>Trachymyrmex zeteki WGS genome.</title>
        <authorList>
            <person name="Nygaard S."/>
            <person name="Hu H."/>
            <person name="Boomsma J."/>
            <person name="Zhang G."/>
        </authorList>
    </citation>
    <scope>NUCLEOTIDE SEQUENCE [LARGE SCALE GENOMIC DNA]</scope>
    <source>
        <strain evidence="3">Tzet28-1</strain>
        <tissue evidence="3">Whole body</tissue>
    </source>
</reference>
<feature type="transmembrane region" description="Helical" evidence="2">
    <location>
        <begin position="245"/>
        <end position="262"/>
    </location>
</feature>
<evidence type="ECO:0000256" key="1">
    <source>
        <dbReference type="SAM" id="MobiDB-lite"/>
    </source>
</evidence>
<keyword evidence="2" id="KW-0812">Transmembrane</keyword>
<keyword evidence="4" id="KW-1185">Reference proteome</keyword>
<feature type="compositionally biased region" description="Basic and acidic residues" evidence="1">
    <location>
        <begin position="212"/>
        <end position="231"/>
    </location>
</feature>
<organism evidence="3 4">
    <name type="scientific">Mycetomoellerius zeteki</name>
    <dbReference type="NCBI Taxonomy" id="64791"/>
    <lineage>
        <taxon>Eukaryota</taxon>
        <taxon>Metazoa</taxon>
        <taxon>Ecdysozoa</taxon>
        <taxon>Arthropoda</taxon>
        <taxon>Hexapoda</taxon>
        <taxon>Insecta</taxon>
        <taxon>Pterygota</taxon>
        <taxon>Neoptera</taxon>
        <taxon>Endopterygota</taxon>
        <taxon>Hymenoptera</taxon>
        <taxon>Apocrita</taxon>
        <taxon>Aculeata</taxon>
        <taxon>Formicoidea</taxon>
        <taxon>Formicidae</taxon>
        <taxon>Myrmicinae</taxon>
        <taxon>Mycetomoellerius</taxon>
    </lineage>
</organism>
<dbReference type="EMBL" id="KQ982038">
    <property type="protein sequence ID" value="KYQ60790.1"/>
    <property type="molecule type" value="Genomic_DNA"/>
</dbReference>
<protein>
    <submittedName>
        <fullName evidence="3">Uncharacterized protein</fullName>
    </submittedName>
</protein>
<sequence length="293" mass="33589">MRAGISQRGATTFNRDPFLTLNRNFDTDEDNSTSSSIIVTRPPKGFEEREEEDSPFSMSLRHSREKSESGYPGLFRRIISTFLWFFSITWVRQEQIINFDCFMIGAQLCYLGCILYRTLKNFEAENWLESEDLAAIEDFESTLIFRDLILNDEICLPLFRTHGVAKGLVNSGALRGRMHMIQTRGRKSEGKKEAMKNGDDYAAVYKPDREREINNAGEDSRKGRRSTEHRPASCSIRRHRKNDDVYSYVVGVGSVMGYWVTFDQALLRGIPKGGIVSQEEVEIHLGLERNFSA</sequence>
<proteinExistence type="predicted"/>
<dbReference type="AlphaFoldDB" id="A0A151XKS1"/>
<accession>A0A151XKS1</accession>
<evidence type="ECO:0000256" key="2">
    <source>
        <dbReference type="SAM" id="Phobius"/>
    </source>
</evidence>
<evidence type="ECO:0000313" key="3">
    <source>
        <dbReference type="EMBL" id="KYQ60790.1"/>
    </source>
</evidence>
<evidence type="ECO:0000313" key="4">
    <source>
        <dbReference type="Proteomes" id="UP000075809"/>
    </source>
</evidence>
<keyword evidence="2" id="KW-1133">Transmembrane helix</keyword>
<dbReference type="Proteomes" id="UP000075809">
    <property type="component" value="Unassembled WGS sequence"/>
</dbReference>
<gene>
    <name evidence="3" type="ORF">ALC60_00159</name>
</gene>
<name>A0A151XKS1_9HYME</name>